<protein>
    <submittedName>
        <fullName evidence="1">Uncharacterized protein</fullName>
    </submittedName>
</protein>
<name>A0ABD3GMJ9_9MARC</name>
<evidence type="ECO:0000313" key="1">
    <source>
        <dbReference type="EMBL" id="KAL3679091.1"/>
    </source>
</evidence>
<gene>
    <name evidence="1" type="ORF">R1sor_022047</name>
</gene>
<keyword evidence="2" id="KW-1185">Reference proteome</keyword>
<reference evidence="1 2" key="1">
    <citation type="submission" date="2024-09" db="EMBL/GenBank/DDBJ databases">
        <title>Chromosome-scale assembly of Riccia sorocarpa.</title>
        <authorList>
            <person name="Paukszto L."/>
        </authorList>
    </citation>
    <scope>NUCLEOTIDE SEQUENCE [LARGE SCALE GENOMIC DNA]</scope>
    <source>
        <strain evidence="1">LP-2024</strain>
        <tissue evidence="1">Aerial parts of the thallus</tissue>
    </source>
</reference>
<accession>A0ABD3GMJ9</accession>
<organism evidence="1 2">
    <name type="scientific">Riccia sorocarpa</name>
    <dbReference type="NCBI Taxonomy" id="122646"/>
    <lineage>
        <taxon>Eukaryota</taxon>
        <taxon>Viridiplantae</taxon>
        <taxon>Streptophyta</taxon>
        <taxon>Embryophyta</taxon>
        <taxon>Marchantiophyta</taxon>
        <taxon>Marchantiopsida</taxon>
        <taxon>Marchantiidae</taxon>
        <taxon>Marchantiales</taxon>
        <taxon>Ricciaceae</taxon>
        <taxon>Riccia</taxon>
    </lineage>
</organism>
<sequence>MWKLHGGLRDPAIASPIILKSRVWTAQIFQRTMPLHIFHQVAAALNLDGSGSARMVFANLGFQVCVIWKALCRIVKAQLHISLEVGHDHSRWGTSSARFWPHLVHHVVGSDLGAAGNLQRFVAMAEYITSQRKEDWRVG</sequence>
<dbReference type="EMBL" id="JBJQOH010000007">
    <property type="protein sequence ID" value="KAL3679091.1"/>
    <property type="molecule type" value="Genomic_DNA"/>
</dbReference>
<comment type="caution">
    <text evidence="1">The sequence shown here is derived from an EMBL/GenBank/DDBJ whole genome shotgun (WGS) entry which is preliminary data.</text>
</comment>
<dbReference type="AlphaFoldDB" id="A0ABD3GMJ9"/>
<evidence type="ECO:0000313" key="2">
    <source>
        <dbReference type="Proteomes" id="UP001633002"/>
    </source>
</evidence>
<proteinExistence type="predicted"/>
<dbReference type="Proteomes" id="UP001633002">
    <property type="component" value="Unassembled WGS sequence"/>
</dbReference>